<protein>
    <submittedName>
        <fullName evidence="3">DUF4013 domain-containing protein</fullName>
    </submittedName>
</protein>
<dbReference type="Pfam" id="PF13197">
    <property type="entry name" value="DUF4013"/>
    <property type="match status" value="1"/>
</dbReference>
<sequence length="124" mass="13034">MDSDDGVETILVGGLLTLLAWLLIPAVFVAGYFQRVLARTNADETAPSFDDWADLFAEGLKAIGVTIAYFAVPIVLLTAVLLSLLVVSVETAVVESPAVAEPVTNVGPDPSASSSFSAVWRSRP</sequence>
<evidence type="ECO:0000313" key="4">
    <source>
        <dbReference type="Proteomes" id="UP001596407"/>
    </source>
</evidence>
<reference evidence="3 4" key="1">
    <citation type="journal article" date="2019" name="Int. J. Syst. Evol. Microbiol.">
        <title>The Global Catalogue of Microorganisms (GCM) 10K type strain sequencing project: providing services to taxonomists for standard genome sequencing and annotation.</title>
        <authorList>
            <consortium name="The Broad Institute Genomics Platform"/>
            <consortium name="The Broad Institute Genome Sequencing Center for Infectious Disease"/>
            <person name="Wu L."/>
            <person name="Ma J."/>
        </authorList>
    </citation>
    <scope>NUCLEOTIDE SEQUENCE [LARGE SCALE GENOMIC DNA]</scope>
    <source>
        <strain evidence="3 4">DT72</strain>
    </source>
</reference>
<dbReference type="InterPro" id="IPR025098">
    <property type="entry name" value="DUF4013"/>
</dbReference>
<keyword evidence="2" id="KW-0472">Membrane</keyword>
<evidence type="ECO:0000256" key="2">
    <source>
        <dbReference type="SAM" id="Phobius"/>
    </source>
</evidence>
<proteinExistence type="predicted"/>
<evidence type="ECO:0000256" key="1">
    <source>
        <dbReference type="SAM" id="MobiDB-lite"/>
    </source>
</evidence>
<dbReference type="AlphaFoldDB" id="A0ABD5WGN4"/>
<accession>A0ABD5WGN4</accession>
<keyword evidence="2" id="KW-1133">Transmembrane helix</keyword>
<comment type="caution">
    <text evidence="3">The sequence shown here is derived from an EMBL/GenBank/DDBJ whole genome shotgun (WGS) entry which is preliminary data.</text>
</comment>
<gene>
    <name evidence="3" type="ORF">ACFQJ6_06035</name>
</gene>
<feature type="region of interest" description="Disordered" evidence="1">
    <location>
        <begin position="101"/>
        <end position="124"/>
    </location>
</feature>
<evidence type="ECO:0000313" key="3">
    <source>
        <dbReference type="EMBL" id="MFC7079767.1"/>
    </source>
</evidence>
<dbReference type="Proteomes" id="UP001596407">
    <property type="component" value="Unassembled WGS sequence"/>
</dbReference>
<keyword evidence="4" id="KW-1185">Reference proteome</keyword>
<feature type="transmembrane region" description="Helical" evidence="2">
    <location>
        <begin position="67"/>
        <end position="87"/>
    </location>
</feature>
<dbReference type="RefSeq" id="WP_382209237.1">
    <property type="nucleotide sequence ID" value="NZ_JBHSZH010000005.1"/>
</dbReference>
<feature type="transmembrane region" description="Helical" evidence="2">
    <location>
        <begin position="12"/>
        <end position="33"/>
    </location>
</feature>
<dbReference type="EMBL" id="JBHSZH010000005">
    <property type="protein sequence ID" value="MFC7079767.1"/>
    <property type="molecule type" value="Genomic_DNA"/>
</dbReference>
<organism evidence="3 4">
    <name type="scientific">Halorussus caseinilyticus</name>
    <dbReference type="NCBI Taxonomy" id="3034025"/>
    <lineage>
        <taxon>Archaea</taxon>
        <taxon>Methanobacteriati</taxon>
        <taxon>Methanobacteriota</taxon>
        <taxon>Stenosarchaea group</taxon>
        <taxon>Halobacteria</taxon>
        <taxon>Halobacteriales</taxon>
        <taxon>Haladaptataceae</taxon>
        <taxon>Halorussus</taxon>
    </lineage>
</organism>
<keyword evidence="2" id="KW-0812">Transmembrane</keyword>
<name>A0ABD5WGN4_9EURY</name>